<organism evidence="2 3">
    <name type="scientific">Arsukibacterium tuosuense</name>
    <dbReference type="NCBI Taxonomy" id="1323745"/>
    <lineage>
        <taxon>Bacteria</taxon>
        <taxon>Pseudomonadati</taxon>
        <taxon>Pseudomonadota</taxon>
        <taxon>Gammaproteobacteria</taxon>
        <taxon>Chromatiales</taxon>
        <taxon>Chromatiaceae</taxon>
        <taxon>Arsukibacterium</taxon>
    </lineage>
</organism>
<dbReference type="Gene3D" id="3.40.710.10">
    <property type="entry name" value="DD-peptidase/beta-lactamase superfamily"/>
    <property type="match status" value="1"/>
</dbReference>
<keyword evidence="3" id="KW-1185">Reference proteome</keyword>
<feature type="domain" description="Beta-lactamase-related" evidence="1">
    <location>
        <begin position="32"/>
        <end position="307"/>
    </location>
</feature>
<evidence type="ECO:0000313" key="2">
    <source>
        <dbReference type="EMBL" id="SNY44881.1"/>
    </source>
</evidence>
<dbReference type="EMBL" id="OBEB01000001">
    <property type="protein sequence ID" value="SNY44881.1"/>
    <property type="molecule type" value="Genomic_DNA"/>
</dbReference>
<dbReference type="PROSITE" id="PS51257">
    <property type="entry name" value="PROKAR_LIPOPROTEIN"/>
    <property type="match status" value="1"/>
</dbReference>
<reference evidence="3" key="1">
    <citation type="submission" date="2017-09" db="EMBL/GenBank/DDBJ databases">
        <authorList>
            <person name="Varghese N."/>
            <person name="Submissions S."/>
        </authorList>
    </citation>
    <scope>NUCLEOTIDE SEQUENCE [LARGE SCALE GENOMIC DNA]</scope>
    <source>
        <strain evidence="3">CGMCC 1.12461</strain>
    </source>
</reference>
<dbReference type="OrthoDB" id="119951at2"/>
<accession>A0A285ID57</accession>
<sequence>MKWLALMVVCGLLTACQNYDVAKLDDIPSEVKQSVRAAVDNQHRPGVVIALLNPQGTYFYHYGVAQAGGQVTLSENSQFAIGSLTKLFTVELFEALERKGVVTQQTVVSEIWPTVRDNAETRLVYLASHTAALPRDIPQATLAENNADSLLNTLSRNASLPADYSYSSVGMAILGISLAEVSGSSLQDELNKQVITALKLPGTAYEPDKAALAARHQTTTAVESSIVVPDIAYGAGGLYSTAKDLTRLLKNEMSQPEHLGWKLFKDKNFAAFYHGGDGNGHQAFIAFRPDNGVGVVLLSNSSSDDALQDIALHLIDPRIDLPDFAHRPRQQLSSEALAAFTGNYRLLEDNDSNHIEISLADGRLVYQELTAAGDMVRKTPLYAIDDKTFELADVPVTISFTSTESNANATLSFGEQAFTMVRSD</sequence>
<dbReference type="Proteomes" id="UP000219353">
    <property type="component" value="Unassembled WGS sequence"/>
</dbReference>
<protein>
    <submittedName>
        <fullName evidence="2">CubicO group peptidase, beta-lactamase class C family</fullName>
    </submittedName>
</protein>
<dbReference type="RefSeq" id="WP_097110030.1">
    <property type="nucleotide sequence ID" value="NZ_OBEB01000001.1"/>
</dbReference>
<dbReference type="InterPro" id="IPR001466">
    <property type="entry name" value="Beta-lactam-related"/>
</dbReference>
<evidence type="ECO:0000313" key="3">
    <source>
        <dbReference type="Proteomes" id="UP000219353"/>
    </source>
</evidence>
<dbReference type="SUPFAM" id="SSF56601">
    <property type="entry name" value="beta-lactamase/transpeptidase-like"/>
    <property type="match status" value="1"/>
</dbReference>
<dbReference type="AlphaFoldDB" id="A0A285ID57"/>
<evidence type="ECO:0000259" key="1">
    <source>
        <dbReference type="Pfam" id="PF00144"/>
    </source>
</evidence>
<proteinExistence type="predicted"/>
<dbReference type="InterPro" id="IPR050491">
    <property type="entry name" value="AmpC-like"/>
</dbReference>
<dbReference type="PANTHER" id="PTHR46825">
    <property type="entry name" value="D-ALANYL-D-ALANINE-CARBOXYPEPTIDASE/ENDOPEPTIDASE AMPH"/>
    <property type="match status" value="1"/>
</dbReference>
<name>A0A285ID57_9GAMM</name>
<dbReference type="PANTHER" id="PTHR46825:SF10">
    <property type="entry name" value="BETA-LACTAMASE-RELATED DOMAIN-CONTAINING PROTEIN"/>
    <property type="match status" value="1"/>
</dbReference>
<dbReference type="Pfam" id="PF00144">
    <property type="entry name" value="Beta-lactamase"/>
    <property type="match status" value="1"/>
</dbReference>
<gene>
    <name evidence="2" type="ORF">SAMN06297280_0800</name>
</gene>
<dbReference type="InterPro" id="IPR012338">
    <property type="entry name" value="Beta-lactam/transpept-like"/>
</dbReference>